<dbReference type="InterPro" id="IPR036864">
    <property type="entry name" value="Zn2-C6_fun-type_DNA-bd_sf"/>
</dbReference>
<evidence type="ECO:0000256" key="1">
    <source>
        <dbReference type="ARBA" id="ARBA00022723"/>
    </source>
</evidence>
<evidence type="ECO:0000313" key="10">
    <source>
        <dbReference type="Proteomes" id="UP000192596"/>
    </source>
</evidence>
<sequence>MSASQDRSANTSMPSAESAKTSAPGEENTTAVQAQEHKKVTEQKQSESDGQPYISPSDAIMSPASQKLSSFKQKQINKQYVSSLPNFMPREAKSDVLLLPKVWLGLDEEISVRENDVLTGCVTCKKRRVKCDEKQPACDRCAKAKMVCGGYHVPKALIFESSRSKSSSENYIAGNDINSWQLTVPSRRNDPFASPNPGPAYYDALFAAFLTTWIPDGLLRRYTSPDANGDLVPMSSWAFSAWNLASRRHESVVGQSLVCLTLVTLGTQMGDKAVLADATRQYDLVLQRLRTQVSLLARRQRPAEKKQQIAELTAASYVCSQMEYVLREWKASDLHLQGMESLWKHSFVIPEAWCHANFDAPTPAASIIIKRLAVAQRLPALLEEYDNSTPASPVAEQLDILERLLKMIADISTMNLYCNRSDDPGKRICPALPKTCTTVRSSLPCLVSRILSCYAYGYALQASMTVWNLVRRLESSDAVTMSEMPISERKIASNCEELLAETCLSICQLTDQGFGLFTTSPCLFALDTAWTAHTMLAKYRGFDLNEVRPWFLELGIKLANVGYQPLREPWRVE</sequence>
<evidence type="ECO:0000313" key="9">
    <source>
        <dbReference type="EMBL" id="OQO04655.1"/>
    </source>
</evidence>
<dbReference type="GO" id="GO:0008270">
    <property type="term" value="F:zinc ion binding"/>
    <property type="evidence" value="ECO:0007669"/>
    <property type="project" value="InterPro"/>
</dbReference>
<dbReference type="InterPro" id="IPR052360">
    <property type="entry name" value="Transcr_Regulatory_Proteins"/>
</dbReference>
<organism evidence="9 10">
    <name type="scientific">Cryoendolithus antarcticus</name>
    <dbReference type="NCBI Taxonomy" id="1507870"/>
    <lineage>
        <taxon>Eukaryota</taxon>
        <taxon>Fungi</taxon>
        <taxon>Dikarya</taxon>
        <taxon>Ascomycota</taxon>
        <taxon>Pezizomycotina</taxon>
        <taxon>Dothideomycetes</taxon>
        <taxon>Dothideomycetidae</taxon>
        <taxon>Cladosporiales</taxon>
        <taxon>Cladosporiaceae</taxon>
        <taxon>Cryoendolithus</taxon>
    </lineage>
</organism>
<evidence type="ECO:0000259" key="8">
    <source>
        <dbReference type="PROSITE" id="PS50048"/>
    </source>
</evidence>
<dbReference type="Pfam" id="PF05032">
    <property type="entry name" value="Spo12"/>
    <property type="match status" value="1"/>
</dbReference>
<dbReference type="SUPFAM" id="SSF57701">
    <property type="entry name" value="Zn2/Cys6 DNA-binding domain"/>
    <property type="match status" value="1"/>
</dbReference>
<gene>
    <name evidence="9" type="ORF">B0A48_09577</name>
</gene>
<dbReference type="Gene3D" id="4.10.240.10">
    <property type="entry name" value="Zn(2)-C6 fungal-type DNA-binding domain"/>
    <property type="match status" value="1"/>
</dbReference>
<proteinExistence type="predicted"/>
<dbReference type="InterPro" id="IPR007727">
    <property type="entry name" value="Spo12"/>
</dbReference>
<feature type="compositionally biased region" description="Polar residues" evidence="7">
    <location>
        <begin position="1"/>
        <end position="33"/>
    </location>
</feature>
<evidence type="ECO:0000256" key="2">
    <source>
        <dbReference type="ARBA" id="ARBA00022833"/>
    </source>
</evidence>
<dbReference type="STRING" id="1507870.A0A1V8SZR2"/>
<feature type="compositionally biased region" description="Basic and acidic residues" evidence="7">
    <location>
        <begin position="35"/>
        <end position="47"/>
    </location>
</feature>
<feature type="region of interest" description="Disordered" evidence="7">
    <location>
        <begin position="1"/>
        <end position="59"/>
    </location>
</feature>
<evidence type="ECO:0000256" key="6">
    <source>
        <dbReference type="ARBA" id="ARBA00023242"/>
    </source>
</evidence>
<dbReference type="SMART" id="SM00066">
    <property type="entry name" value="GAL4"/>
    <property type="match status" value="1"/>
</dbReference>
<name>A0A1V8SZR2_9PEZI</name>
<keyword evidence="10" id="KW-1185">Reference proteome</keyword>
<dbReference type="InParanoid" id="A0A1V8SZR2"/>
<dbReference type="PROSITE" id="PS00463">
    <property type="entry name" value="ZN2_CY6_FUNGAL_1"/>
    <property type="match status" value="1"/>
</dbReference>
<dbReference type="PANTHER" id="PTHR36206:SF12">
    <property type="entry name" value="ASPERCRYPTIN BIOSYNTHESIS CLUSTER-SPECIFIC TRANSCRIPTION REGULATOR ATNN-RELATED"/>
    <property type="match status" value="1"/>
</dbReference>
<keyword evidence="3" id="KW-0805">Transcription regulation</keyword>
<reference evidence="10" key="1">
    <citation type="submission" date="2017-03" db="EMBL/GenBank/DDBJ databases">
        <title>Genomes of endolithic fungi from Antarctica.</title>
        <authorList>
            <person name="Coleine C."/>
            <person name="Masonjones S."/>
            <person name="Stajich J.E."/>
        </authorList>
    </citation>
    <scope>NUCLEOTIDE SEQUENCE [LARGE SCALE GENOMIC DNA]</scope>
    <source>
        <strain evidence="10">CCFEE 5527</strain>
    </source>
</reference>
<comment type="caution">
    <text evidence="9">The sequence shown here is derived from an EMBL/GenBank/DDBJ whole genome shotgun (WGS) entry which is preliminary data.</text>
</comment>
<keyword evidence="4" id="KW-0238">DNA-binding</keyword>
<dbReference type="Pfam" id="PF00172">
    <property type="entry name" value="Zn_clus"/>
    <property type="match status" value="1"/>
</dbReference>
<keyword evidence="6" id="KW-0539">Nucleus</keyword>
<keyword evidence="5" id="KW-0804">Transcription</keyword>
<feature type="domain" description="Zn(2)-C6 fungal-type" evidence="8">
    <location>
        <begin position="120"/>
        <end position="148"/>
    </location>
</feature>
<dbReference type="InterPro" id="IPR001138">
    <property type="entry name" value="Zn2Cys6_DnaBD"/>
</dbReference>
<keyword evidence="1" id="KW-0479">Metal-binding</keyword>
<evidence type="ECO:0000256" key="7">
    <source>
        <dbReference type="SAM" id="MobiDB-lite"/>
    </source>
</evidence>
<dbReference type="GO" id="GO:0000981">
    <property type="term" value="F:DNA-binding transcription factor activity, RNA polymerase II-specific"/>
    <property type="evidence" value="ECO:0007669"/>
    <property type="project" value="InterPro"/>
</dbReference>
<dbReference type="AlphaFoldDB" id="A0A1V8SZR2"/>
<dbReference type="PROSITE" id="PS50048">
    <property type="entry name" value="ZN2_CY6_FUNGAL_2"/>
    <property type="match status" value="1"/>
</dbReference>
<dbReference type="Proteomes" id="UP000192596">
    <property type="component" value="Unassembled WGS sequence"/>
</dbReference>
<protein>
    <recommendedName>
        <fullName evidence="8">Zn(2)-C6 fungal-type domain-containing protein</fullName>
    </recommendedName>
</protein>
<accession>A0A1V8SZR2</accession>
<dbReference type="GO" id="GO:0003677">
    <property type="term" value="F:DNA binding"/>
    <property type="evidence" value="ECO:0007669"/>
    <property type="project" value="UniProtKB-KW"/>
</dbReference>
<dbReference type="EMBL" id="NAJO01000021">
    <property type="protein sequence ID" value="OQO04655.1"/>
    <property type="molecule type" value="Genomic_DNA"/>
</dbReference>
<evidence type="ECO:0000256" key="4">
    <source>
        <dbReference type="ARBA" id="ARBA00023125"/>
    </source>
</evidence>
<keyword evidence="2" id="KW-0862">Zinc</keyword>
<dbReference type="OrthoDB" id="5578329at2759"/>
<dbReference type="CDD" id="cd00067">
    <property type="entry name" value="GAL4"/>
    <property type="match status" value="1"/>
</dbReference>
<dbReference type="PANTHER" id="PTHR36206">
    <property type="entry name" value="ASPERCRYPTIN BIOSYNTHESIS CLUSTER-SPECIFIC TRANSCRIPTION REGULATOR ATNN-RELATED"/>
    <property type="match status" value="1"/>
</dbReference>
<evidence type="ECO:0000256" key="3">
    <source>
        <dbReference type="ARBA" id="ARBA00023015"/>
    </source>
</evidence>
<evidence type="ECO:0000256" key="5">
    <source>
        <dbReference type="ARBA" id="ARBA00023163"/>
    </source>
</evidence>